<evidence type="ECO:0000259" key="1">
    <source>
        <dbReference type="Pfam" id="PF14338"/>
    </source>
</evidence>
<comment type="caution">
    <text evidence="2">The sequence shown here is derived from an EMBL/GenBank/DDBJ whole genome shotgun (WGS) entry which is preliminary data.</text>
</comment>
<protein>
    <submittedName>
        <fullName evidence="2">Winged helix-turn-helix domain-containing protein</fullName>
    </submittedName>
</protein>
<dbReference type="Pfam" id="PF14338">
    <property type="entry name" value="Mrr_N"/>
    <property type="match status" value="1"/>
</dbReference>
<dbReference type="EMBL" id="JAGKSP010000005">
    <property type="protein sequence ID" value="MBP3963836.1"/>
    <property type="molecule type" value="Genomic_DNA"/>
</dbReference>
<evidence type="ECO:0000313" key="3">
    <source>
        <dbReference type="Proteomes" id="UP000673394"/>
    </source>
</evidence>
<name>A0ABS5CCW9_9BACL</name>
<reference evidence="2 3" key="1">
    <citation type="submission" date="2021-04" db="EMBL/GenBank/DDBJ databases">
        <title>Paenibacillus sp. DLE-14 whole genome sequence.</title>
        <authorList>
            <person name="Ham Y.J."/>
        </authorList>
    </citation>
    <scope>NUCLEOTIDE SEQUENCE [LARGE SCALE GENOMIC DNA]</scope>
    <source>
        <strain evidence="2 3">DLE-14</strain>
    </source>
</reference>
<dbReference type="InterPro" id="IPR025745">
    <property type="entry name" value="Mrr-like_N_dom"/>
</dbReference>
<proteinExistence type="predicted"/>
<gene>
    <name evidence="2" type="ORF">I8J30_14055</name>
</gene>
<sequence>MEHKPEVALPPSAFSMDTKAAEQNNAGQVRVFDDGQPHTMDSILEQPAVALNLTDSDRSELVICGRPFIYINRIISARTYLLRAACVAYDTNKQLVITETSREWLKTNSPIDQNFPCAYS</sequence>
<evidence type="ECO:0000313" key="2">
    <source>
        <dbReference type="EMBL" id="MBP3963836.1"/>
    </source>
</evidence>
<keyword evidence="3" id="KW-1185">Reference proteome</keyword>
<feature type="domain" description="Restriction system protein Mrr-like N-terminal" evidence="1">
    <location>
        <begin position="31"/>
        <end position="106"/>
    </location>
</feature>
<dbReference type="Proteomes" id="UP000673394">
    <property type="component" value="Unassembled WGS sequence"/>
</dbReference>
<accession>A0ABS5CCW9</accession>
<organism evidence="2 3">
    <name type="scientific">Paenibacillus lignilyticus</name>
    <dbReference type="NCBI Taxonomy" id="1172615"/>
    <lineage>
        <taxon>Bacteria</taxon>
        <taxon>Bacillati</taxon>
        <taxon>Bacillota</taxon>
        <taxon>Bacilli</taxon>
        <taxon>Bacillales</taxon>
        <taxon>Paenibacillaceae</taxon>
        <taxon>Paenibacillus</taxon>
    </lineage>
</organism>